<dbReference type="GO" id="GO:0030976">
    <property type="term" value="F:thiamine pyrophosphate binding"/>
    <property type="evidence" value="ECO:0007669"/>
    <property type="project" value="InterPro"/>
</dbReference>
<dbReference type="STRING" id="860235.AOZ06_24855"/>
<dbReference type="GO" id="GO:0005948">
    <property type="term" value="C:acetolactate synthase complex"/>
    <property type="evidence" value="ECO:0007669"/>
    <property type="project" value="TreeGrafter"/>
</dbReference>
<dbReference type="InterPro" id="IPR000399">
    <property type="entry name" value="TPP-bd_CS"/>
</dbReference>
<dbReference type="InterPro" id="IPR011766">
    <property type="entry name" value="TPP_enzyme_TPP-bd"/>
</dbReference>
<evidence type="ECO:0000256" key="1">
    <source>
        <dbReference type="ARBA" id="ARBA00007812"/>
    </source>
</evidence>
<dbReference type="SUPFAM" id="SSF52518">
    <property type="entry name" value="Thiamin diphosphate-binding fold (THDP-binding)"/>
    <property type="match status" value="2"/>
</dbReference>
<dbReference type="InterPro" id="IPR029035">
    <property type="entry name" value="DHS-like_NAD/FAD-binding_dom"/>
</dbReference>
<name>A0A0N9I210_9PSEU</name>
<proteinExistence type="inferred from homology"/>
<feature type="domain" description="Thiamine pyrophosphate enzyme TPP-binding" evidence="6">
    <location>
        <begin position="390"/>
        <end position="534"/>
    </location>
</feature>
<dbReference type="AlphaFoldDB" id="A0A0N9I210"/>
<accession>A0A0N9I210</accession>
<gene>
    <name evidence="8" type="ORF">AOZ06_24855</name>
</gene>
<dbReference type="Pfam" id="PF02776">
    <property type="entry name" value="TPP_enzyme_N"/>
    <property type="match status" value="1"/>
</dbReference>
<keyword evidence="2 3" id="KW-0786">Thiamine pyrophosphate</keyword>
<evidence type="ECO:0000256" key="4">
    <source>
        <dbReference type="SAM" id="MobiDB-lite"/>
    </source>
</evidence>
<dbReference type="Proteomes" id="UP000063699">
    <property type="component" value="Chromosome"/>
</dbReference>
<feature type="domain" description="Thiamine pyrophosphate enzyme N-terminal TPP-binding" evidence="7">
    <location>
        <begin position="2"/>
        <end position="89"/>
    </location>
</feature>
<evidence type="ECO:0000256" key="2">
    <source>
        <dbReference type="ARBA" id="ARBA00023052"/>
    </source>
</evidence>
<sequence length="564" mass="61135">MVYVLDELRGSGLTYVLPRHESGGAYMADGYARVHENGFGVIIVPAGPGATNAITGVLNAHYSGTSLLAVTSEVGRAYFGKGFLQEGVDCELDVRAVYQAANGHSVLVDDAANFSTLFQQALRDARSVPGVAAHVSLPVDVSRQELATVHFPVSTDQYRVVPASSDPHGVEVALDSMLTADWPLIFLGNGCRRALRDQAVRDQLIEFAERFDIPVMTTPGGKGLFPESHRLSLRNYGLSCNPWTEAYLRAPNEENRYDALLVLGSGLGQLATSPTLWPTLSWDRQLIPTTSFIQVDLDQSAIGRAFPVTQGIVADVGRVVQALHEQSRHRPVPYSATQRRQRIEGIKSGLPRPDPRRAADRPDTVEPTDLTAAVNDILRDLENGAHVFVDSGNCVGWSLRYLRIDPPTEFHISLAMGPMGFAVSAVVGAKLAKPDLPCIAITGDAAFLMHGSEVSTAAVHKAPAVWIVLHDNTHAMADQGLAAYFPDKDWNHFYNIGRPDLAAYAAALGAKTWSVTASGELRRALEEAIMQDGPEPRVVVVAVDPTREPPYWDYDAVPLVPGQR</sequence>
<keyword evidence="9" id="KW-1185">Reference proteome</keyword>
<dbReference type="PANTHER" id="PTHR18968:SF167">
    <property type="entry name" value="ACETOLACTATE SYNTHASE LARGE SUBUNIT ILVB2-RELATED"/>
    <property type="match status" value="1"/>
</dbReference>
<evidence type="ECO:0008006" key="10">
    <source>
        <dbReference type="Google" id="ProtNLM"/>
    </source>
</evidence>
<dbReference type="PANTHER" id="PTHR18968">
    <property type="entry name" value="THIAMINE PYROPHOSPHATE ENZYMES"/>
    <property type="match status" value="1"/>
</dbReference>
<feature type="region of interest" description="Disordered" evidence="4">
    <location>
        <begin position="327"/>
        <end position="365"/>
    </location>
</feature>
<dbReference type="InterPro" id="IPR012000">
    <property type="entry name" value="Thiamin_PyroP_enz_cen_dom"/>
</dbReference>
<dbReference type="SUPFAM" id="SSF52467">
    <property type="entry name" value="DHS-like NAD/FAD-binding domain"/>
    <property type="match status" value="1"/>
</dbReference>
<dbReference type="GO" id="GO:0000287">
    <property type="term" value="F:magnesium ion binding"/>
    <property type="evidence" value="ECO:0007669"/>
    <property type="project" value="InterPro"/>
</dbReference>
<protein>
    <recommendedName>
        <fullName evidence="10">Acetolactate synthase</fullName>
    </recommendedName>
</protein>
<organism evidence="8 9">
    <name type="scientific">Kibdelosporangium phytohabitans</name>
    <dbReference type="NCBI Taxonomy" id="860235"/>
    <lineage>
        <taxon>Bacteria</taxon>
        <taxon>Bacillati</taxon>
        <taxon>Actinomycetota</taxon>
        <taxon>Actinomycetes</taxon>
        <taxon>Pseudonocardiales</taxon>
        <taxon>Pseudonocardiaceae</taxon>
        <taxon>Kibdelosporangium</taxon>
    </lineage>
</organism>
<evidence type="ECO:0000313" key="9">
    <source>
        <dbReference type="Proteomes" id="UP000063699"/>
    </source>
</evidence>
<evidence type="ECO:0000259" key="7">
    <source>
        <dbReference type="Pfam" id="PF02776"/>
    </source>
</evidence>
<dbReference type="Pfam" id="PF02775">
    <property type="entry name" value="TPP_enzyme_C"/>
    <property type="match status" value="1"/>
</dbReference>
<evidence type="ECO:0000259" key="5">
    <source>
        <dbReference type="Pfam" id="PF00205"/>
    </source>
</evidence>
<comment type="similarity">
    <text evidence="1 3">Belongs to the TPP enzyme family.</text>
</comment>
<dbReference type="PROSITE" id="PS00187">
    <property type="entry name" value="TPP_ENZYMES"/>
    <property type="match status" value="1"/>
</dbReference>
<feature type="domain" description="Thiamine pyrophosphate enzyme central" evidence="5">
    <location>
        <begin position="171"/>
        <end position="323"/>
    </location>
</feature>
<dbReference type="InterPro" id="IPR012001">
    <property type="entry name" value="Thiamin_PyroP_enz_TPP-bd_dom"/>
</dbReference>
<dbReference type="InterPro" id="IPR045229">
    <property type="entry name" value="TPP_enz"/>
</dbReference>
<dbReference type="GO" id="GO:0050660">
    <property type="term" value="F:flavin adenine dinucleotide binding"/>
    <property type="evidence" value="ECO:0007669"/>
    <property type="project" value="TreeGrafter"/>
</dbReference>
<evidence type="ECO:0000259" key="6">
    <source>
        <dbReference type="Pfam" id="PF02775"/>
    </source>
</evidence>
<dbReference type="KEGG" id="kphy:AOZ06_24855"/>
<dbReference type="Gene3D" id="3.40.50.970">
    <property type="match status" value="2"/>
</dbReference>
<feature type="compositionally biased region" description="Basic and acidic residues" evidence="4">
    <location>
        <begin position="353"/>
        <end position="364"/>
    </location>
</feature>
<dbReference type="CDD" id="cd07035">
    <property type="entry name" value="TPP_PYR_POX_like"/>
    <property type="match status" value="1"/>
</dbReference>
<dbReference type="EMBL" id="CP012752">
    <property type="protein sequence ID" value="ALG09702.1"/>
    <property type="molecule type" value="Genomic_DNA"/>
</dbReference>
<dbReference type="GO" id="GO:0003984">
    <property type="term" value="F:acetolactate synthase activity"/>
    <property type="evidence" value="ECO:0007669"/>
    <property type="project" value="TreeGrafter"/>
</dbReference>
<dbReference type="GO" id="GO:0009099">
    <property type="term" value="P:L-valine biosynthetic process"/>
    <property type="evidence" value="ECO:0007669"/>
    <property type="project" value="TreeGrafter"/>
</dbReference>
<reference evidence="8 9" key="1">
    <citation type="submission" date="2015-07" db="EMBL/GenBank/DDBJ databases">
        <title>Genome sequencing of Kibdelosporangium phytohabitans.</title>
        <authorList>
            <person name="Qin S."/>
            <person name="Xing K."/>
        </authorList>
    </citation>
    <scope>NUCLEOTIDE SEQUENCE [LARGE SCALE GENOMIC DNA]</scope>
    <source>
        <strain evidence="8 9">KLBMP1111</strain>
    </source>
</reference>
<dbReference type="CDD" id="cd00568">
    <property type="entry name" value="TPP_enzymes"/>
    <property type="match status" value="1"/>
</dbReference>
<evidence type="ECO:0000313" key="8">
    <source>
        <dbReference type="EMBL" id="ALG09702.1"/>
    </source>
</evidence>
<dbReference type="InterPro" id="IPR029061">
    <property type="entry name" value="THDP-binding"/>
</dbReference>
<dbReference type="Gene3D" id="3.40.50.1220">
    <property type="entry name" value="TPP-binding domain"/>
    <property type="match status" value="1"/>
</dbReference>
<dbReference type="Pfam" id="PF00205">
    <property type="entry name" value="TPP_enzyme_M"/>
    <property type="match status" value="1"/>
</dbReference>
<evidence type="ECO:0000256" key="3">
    <source>
        <dbReference type="RuleBase" id="RU362132"/>
    </source>
</evidence>
<dbReference type="GO" id="GO:0009097">
    <property type="term" value="P:isoleucine biosynthetic process"/>
    <property type="evidence" value="ECO:0007669"/>
    <property type="project" value="TreeGrafter"/>
</dbReference>